<dbReference type="GO" id="GO:0005886">
    <property type="term" value="C:plasma membrane"/>
    <property type="evidence" value="ECO:0007669"/>
    <property type="project" value="TreeGrafter"/>
</dbReference>
<dbReference type="Pfam" id="PF07517">
    <property type="entry name" value="SecA_DEAD"/>
    <property type="match status" value="1"/>
</dbReference>
<accession>X1M1V0</accession>
<evidence type="ECO:0000256" key="1">
    <source>
        <dbReference type="ARBA" id="ARBA00022927"/>
    </source>
</evidence>
<dbReference type="InterPro" id="IPR027417">
    <property type="entry name" value="P-loop_NTPase"/>
</dbReference>
<dbReference type="PROSITE" id="PS51196">
    <property type="entry name" value="SECA_MOTOR_DEAD"/>
    <property type="match status" value="1"/>
</dbReference>
<keyword evidence="2" id="KW-0811">Translocation</keyword>
<dbReference type="AlphaFoldDB" id="X1M1V0"/>
<keyword evidence="1" id="KW-0813">Transport</keyword>
<dbReference type="EMBL" id="BARV01016317">
    <property type="protein sequence ID" value="GAI25557.1"/>
    <property type="molecule type" value="Genomic_DNA"/>
</dbReference>
<feature type="domain" description="Helicase ATP-binding" evidence="3">
    <location>
        <begin position="25"/>
        <end position="184"/>
    </location>
</feature>
<keyword evidence="1" id="KW-0653">Protein transport</keyword>
<dbReference type="GO" id="GO:0017038">
    <property type="term" value="P:protein import"/>
    <property type="evidence" value="ECO:0007669"/>
    <property type="project" value="InterPro"/>
</dbReference>
<feature type="non-terminal residue" evidence="5">
    <location>
        <position position="289"/>
    </location>
</feature>
<dbReference type="InterPro" id="IPR011115">
    <property type="entry name" value="SecA_DEAD"/>
</dbReference>
<evidence type="ECO:0000313" key="5">
    <source>
        <dbReference type="EMBL" id="GAI25557.1"/>
    </source>
</evidence>
<dbReference type="InterPro" id="IPR036670">
    <property type="entry name" value="SecA_X-link_sf"/>
</dbReference>
<dbReference type="GO" id="GO:0006605">
    <property type="term" value="P:protein targeting"/>
    <property type="evidence" value="ECO:0007669"/>
    <property type="project" value="InterPro"/>
</dbReference>
<dbReference type="GO" id="GO:0005829">
    <property type="term" value="C:cytosol"/>
    <property type="evidence" value="ECO:0007669"/>
    <property type="project" value="TreeGrafter"/>
</dbReference>
<evidence type="ECO:0000259" key="3">
    <source>
        <dbReference type="PROSITE" id="PS51192"/>
    </source>
</evidence>
<reference evidence="5" key="1">
    <citation type="journal article" date="2014" name="Front. Microbiol.">
        <title>High frequency of phylogenetically diverse reductive dehalogenase-homologous genes in deep subseafloor sedimentary metagenomes.</title>
        <authorList>
            <person name="Kawai M."/>
            <person name="Futagami T."/>
            <person name="Toyoda A."/>
            <person name="Takaki Y."/>
            <person name="Nishi S."/>
            <person name="Hori S."/>
            <person name="Arai W."/>
            <person name="Tsubouchi T."/>
            <person name="Morono Y."/>
            <person name="Uchiyama I."/>
            <person name="Ito T."/>
            <person name="Fujiyama A."/>
            <person name="Inagaki F."/>
            <person name="Takami H."/>
        </authorList>
    </citation>
    <scope>NUCLEOTIDE SEQUENCE</scope>
    <source>
        <strain evidence="5">Expedition CK06-06</strain>
    </source>
</reference>
<organism evidence="5">
    <name type="scientific">marine sediment metagenome</name>
    <dbReference type="NCBI Taxonomy" id="412755"/>
    <lineage>
        <taxon>unclassified sequences</taxon>
        <taxon>metagenomes</taxon>
        <taxon>ecological metagenomes</taxon>
    </lineage>
</organism>
<dbReference type="GO" id="GO:0031522">
    <property type="term" value="C:cell envelope Sec protein transport complex"/>
    <property type="evidence" value="ECO:0007669"/>
    <property type="project" value="TreeGrafter"/>
</dbReference>
<comment type="caution">
    <text evidence="5">The sequence shown here is derived from an EMBL/GenBank/DDBJ whole genome shotgun (WGS) entry which is preliminary data.</text>
</comment>
<dbReference type="GO" id="GO:0005524">
    <property type="term" value="F:ATP binding"/>
    <property type="evidence" value="ECO:0007669"/>
    <property type="project" value="InterPro"/>
</dbReference>
<dbReference type="SMART" id="SM00958">
    <property type="entry name" value="SecA_PP_bind"/>
    <property type="match status" value="1"/>
</dbReference>
<proteinExistence type="predicted"/>
<dbReference type="PROSITE" id="PS51192">
    <property type="entry name" value="HELICASE_ATP_BIND_1"/>
    <property type="match status" value="1"/>
</dbReference>
<dbReference type="SMART" id="SM00957">
    <property type="entry name" value="SecA_DEAD"/>
    <property type="match status" value="1"/>
</dbReference>
<dbReference type="InterPro" id="IPR014001">
    <property type="entry name" value="Helicase_ATP-bd"/>
</dbReference>
<dbReference type="GO" id="GO:0043952">
    <property type="term" value="P:protein transport by the Sec complex"/>
    <property type="evidence" value="ECO:0007669"/>
    <property type="project" value="TreeGrafter"/>
</dbReference>
<dbReference type="CDD" id="cd17928">
    <property type="entry name" value="DEXDc_SecA"/>
    <property type="match status" value="1"/>
</dbReference>
<evidence type="ECO:0000256" key="2">
    <source>
        <dbReference type="ARBA" id="ARBA00023010"/>
    </source>
</evidence>
<name>X1M1V0_9ZZZZ</name>
<dbReference type="Gene3D" id="3.40.50.300">
    <property type="entry name" value="P-loop containing nucleotide triphosphate hydrolases"/>
    <property type="match status" value="1"/>
</dbReference>
<dbReference type="InterPro" id="IPR000185">
    <property type="entry name" value="SecA"/>
</dbReference>
<evidence type="ECO:0000259" key="4">
    <source>
        <dbReference type="PROSITE" id="PS51196"/>
    </source>
</evidence>
<dbReference type="Pfam" id="PF01043">
    <property type="entry name" value="SecA_PP_bind"/>
    <property type="match status" value="1"/>
</dbReference>
<dbReference type="GO" id="GO:0006886">
    <property type="term" value="P:intracellular protein transport"/>
    <property type="evidence" value="ECO:0007669"/>
    <property type="project" value="InterPro"/>
</dbReference>
<feature type="domain" description="SecA family profile" evidence="4">
    <location>
        <begin position="1"/>
        <end position="289"/>
    </location>
</feature>
<dbReference type="InterPro" id="IPR014018">
    <property type="entry name" value="SecA_motor_DEAD"/>
</dbReference>
<dbReference type="SUPFAM" id="SSF52540">
    <property type="entry name" value="P-loop containing nucleoside triphosphate hydrolases"/>
    <property type="match status" value="1"/>
</dbReference>
<dbReference type="InterPro" id="IPR011130">
    <property type="entry name" value="SecA_preprotein_X-link_dom"/>
</dbReference>
<gene>
    <name evidence="5" type="ORF">S06H3_28020</name>
</gene>
<feature type="non-terminal residue" evidence="5">
    <location>
        <position position="1"/>
    </location>
</feature>
<dbReference type="PANTHER" id="PTHR30612:SF0">
    <property type="entry name" value="CHLOROPLAST PROTEIN-TRANSPORTING ATPASE"/>
    <property type="match status" value="1"/>
</dbReference>
<protein>
    <submittedName>
        <fullName evidence="5">Uncharacterized protein</fullName>
    </submittedName>
</protein>
<dbReference type="PRINTS" id="PR00906">
    <property type="entry name" value="SECA"/>
</dbReference>
<dbReference type="SUPFAM" id="SSF81767">
    <property type="entry name" value="Pre-protein crosslinking domain of SecA"/>
    <property type="match status" value="1"/>
</dbReference>
<dbReference type="PANTHER" id="PTHR30612">
    <property type="entry name" value="SECA INNER MEMBRANE COMPONENT OF SEC PROTEIN SECRETION SYSTEM"/>
    <property type="match status" value="1"/>
</dbReference>
<sequence length="289" mass="32935">PEVFAVVREAAKRVTKMRPFDVQLIGGVVLHQGKIAEMATGEGKTLVATMPAYLNALSGRSVHIVTVNDYLAKRDRYWMGEIYEFLGLKVGLIQHDMAIDERKKAYEADVTYGTNNEFGFDYLRDNMAVRLEDVVQKGYHFAIVDEVDSILIDEARTPLIISGPTDESTKIYQQVNRIATRLQEEADYKVYEKEKTITLTEVGVSRIEGLLQIKNLYDEKNMNVQHHIIQSLKAQRLFKKDVDYIVKDGEVIIVDEFTGRLMFGRRYSDGLHQAIEAKEGVVIARENQT</sequence>